<evidence type="ECO:0000256" key="8">
    <source>
        <dbReference type="HAMAP-Rule" id="MF_00578"/>
    </source>
</evidence>
<keyword evidence="6 8" id="KW-0067">ATP-binding</keyword>
<dbReference type="Proteomes" id="UP000006683">
    <property type="component" value="Chromosome"/>
</dbReference>
<dbReference type="OrthoDB" id="9803907at2"/>
<dbReference type="GO" id="GO:0046872">
    <property type="term" value="F:metal ion binding"/>
    <property type="evidence" value="ECO:0007669"/>
    <property type="project" value="TreeGrafter"/>
</dbReference>
<dbReference type="InterPro" id="IPR014746">
    <property type="entry name" value="Gln_synth/guanido_kin_cat_dom"/>
</dbReference>
<dbReference type="GO" id="GO:0005524">
    <property type="term" value="F:ATP binding"/>
    <property type="evidence" value="ECO:0007669"/>
    <property type="project" value="UniProtKB-KW"/>
</dbReference>
<dbReference type="GO" id="GO:0004357">
    <property type="term" value="F:glutamate-cysteine ligase activity"/>
    <property type="evidence" value="ECO:0007669"/>
    <property type="project" value="UniProtKB-UniRule"/>
</dbReference>
<keyword evidence="5 8" id="KW-0547">Nucleotide-binding</keyword>
<dbReference type="AlphaFoldDB" id="E1ST22"/>
<dbReference type="UniPathway" id="UPA00142">
    <property type="reaction ID" value="UER00209"/>
</dbReference>
<dbReference type="GO" id="GO:0005829">
    <property type="term" value="C:cytosol"/>
    <property type="evidence" value="ECO:0007669"/>
    <property type="project" value="TreeGrafter"/>
</dbReference>
<dbReference type="eggNOG" id="COG2918">
    <property type="taxonomic scope" value="Bacteria"/>
</dbReference>
<accession>E1ST22</accession>
<feature type="domain" description="Glutamate--cysteine ligase" evidence="10">
    <location>
        <begin position="9"/>
        <end position="377"/>
    </location>
</feature>
<comment type="catalytic activity">
    <reaction evidence="7 8 9">
        <text>L-cysteine + L-glutamate + ATP = gamma-L-glutamyl-L-cysteine + ADP + phosphate + H(+)</text>
        <dbReference type="Rhea" id="RHEA:13285"/>
        <dbReference type="ChEBI" id="CHEBI:15378"/>
        <dbReference type="ChEBI" id="CHEBI:29985"/>
        <dbReference type="ChEBI" id="CHEBI:30616"/>
        <dbReference type="ChEBI" id="CHEBI:35235"/>
        <dbReference type="ChEBI" id="CHEBI:43474"/>
        <dbReference type="ChEBI" id="CHEBI:58173"/>
        <dbReference type="ChEBI" id="CHEBI:456216"/>
        <dbReference type="EC" id="6.3.2.2"/>
    </reaction>
</comment>
<evidence type="ECO:0000256" key="9">
    <source>
        <dbReference type="RuleBase" id="RU004391"/>
    </source>
</evidence>
<dbReference type="RefSeq" id="WP_013344384.1">
    <property type="nucleotide sequence ID" value="NC_014541.1"/>
</dbReference>
<evidence type="ECO:0000256" key="4">
    <source>
        <dbReference type="ARBA" id="ARBA00022684"/>
    </source>
</evidence>
<name>E1ST22_FERBD</name>
<evidence type="ECO:0000256" key="5">
    <source>
        <dbReference type="ARBA" id="ARBA00022741"/>
    </source>
</evidence>
<evidence type="ECO:0000256" key="2">
    <source>
        <dbReference type="ARBA" id="ARBA00008772"/>
    </source>
</evidence>
<dbReference type="InterPro" id="IPR007370">
    <property type="entry name" value="Glu_cys_ligase"/>
</dbReference>
<keyword evidence="4 8" id="KW-0317">Glutathione biosynthesis</keyword>
<comment type="pathway">
    <text evidence="1 8 9">Sulfur metabolism; glutathione biosynthesis; glutathione from L-cysteine and L-glutamate: step 1/2.</text>
</comment>
<dbReference type="GO" id="GO:0006750">
    <property type="term" value="P:glutathione biosynthetic process"/>
    <property type="evidence" value="ECO:0007669"/>
    <property type="project" value="UniProtKB-UniRule"/>
</dbReference>
<dbReference type="Gene3D" id="3.30.590.20">
    <property type="match status" value="1"/>
</dbReference>
<evidence type="ECO:0000313" key="11">
    <source>
        <dbReference type="EMBL" id="ADN75078.1"/>
    </source>
</evidence>
<keyword evidence="12" id="KW-1185">Reference proteome</keyword>
<protein>
    <recommendedName>
        <fullName evidence="8">Glutamate--cysteine ligase</fullName>
        <ecNumber evidence="8">6.3.2.2</ecNumber>
    </recommendedName>
    <alternativeName>
        <fullName evidence="8">Gamma-ECS</fullName>
        <shortName evidence="8">GCS</shortName>
    </alternativeName>
    <alternativeName>
        <fullName evidence="8">Gamma-glutamylcysteine synthetase</fullName>
    </alternativeName>
</protein>
<organism evidence="11 12">
    <name type="scientific">Ferrimonas balearica (strain DSM 9799 / CCM 4581 / KCTC 23876 / PAT)</name>
    <dbReference type="NCBI Taxonomy" id="550540"/>
    <lineage>
        <taxon>Bacteria</taxon>
        <taxon>Pseudomonadati</taxon>
        <taxon>Pseudomonadota</taxon>
        <taxon>Gammaproteobacteria</taxon>
        <taxon>Alteromonadales</taxon>
        <taxon>Ferrimonadaceae</taxon>
        <taxon>Ferrimonas</taxon>
    </lineage>
</organism>
<dbReference type="SUPFAM" id="SSF55931">
    <property type="entry name" value="Glutamine synthetase/guanido kinase"/>
    <property type="match status" value="1"/>
</dbReference>
<evidence type="ECO:0000256" key="1">
    <source>
        <dbReference type="ARBA" id="ARBA00005006"/>
    </source>
</evidence>
<dbReference type="PANTHER" id="PTHR38761">
    <property type="entry name" value="GLUTAMATE--CYSTEINE LIGASE"/>
    <property type="match status" value="1"/>
</dbReference>
<dbReference type="InterPro" id="IPR006334">
    <property type="entry name" value="Glut_cys_ligase"/>
</dbReference>
<evidence type="ECO:0000256" key="3">
    <source>
        <dbReference type="ARBA" id="ARBA00022598"/>
    </source>
</evidence>
<dbReference type="PANTHER" id="PTHR38761:SF1">
    <property type="entry name" value="GLUTAMATE--CYSTEINE LIGASE"/>
    <property type="match status" value="1"/>
</dbReference>
<comment type="similarity">
    <text evidence="2 8">Belongs to the glutamate--cysteine ligase type 1 family. Type 1 subfamily.</text>
</comment>
<evidence type="ECO:0000256" key="7">
    <source>
        <dbReference type="ARBA" id="ARBA00048819"/>
    </source>
</evidence>
<sequence length="515" mass="57406">MNAFNSAVERLSQPQWHDALRGFNRGIEREALRIDAQGHLAQDPHPQSLGSALTHPWITTDFSEALMELITPVYQDPDALLAHLADTHSYVLRHLNGERLWPLSMPCFIDSSQNIPIAQYGSSHSGRMKTLYRVGLEHRYGAMMQAIAGLHFNFSVPDTLWRALGVDGDDQGEISARYFSLLRYYKRHVWVLAYLFGASPSLCGSFLQGQRPNLPFEEQDGTLYLPYATSLRMSDLGYTNKAQDQLKVSINSLGEYVRDLKTAISIPSEEYAKIGVKVDGEYRQLNANVLQIENELYSPVRPKRTTGPGETPSDALARGGVEYVEVRALDVNPFEPLGISRDQVLLLDLFLLAGLIEVQAPMDAREEAEQKANFSEVVLDGRRPGKTLQRDGETIALADWMSELMARWSQLADVLDAAHGDGRYGQALAAWRGAATDPEQTLSAKVLAASLAEGHGHWASRMATEHRQALLNRDYTLLTEARLDAAVAKSIADQAEREASDRGSFDEFLAEYFRQ</sequence>
<keyword evidence="3 8" id="KW-0436">Ligase</keyword>
<dbReference type="GeneID" id="67181118"/>
<dbReference type="NCBIfam" id="TIGR01434">
    <property type="entry name" value="glu_cys_ligase"/>
    <property type="match status" value="1"/>
</dbReference>
<dbReference type="HAMAP" id="MF_00578">
    <property type="entry name" value="Glu_cys_ligase"/>
    <property type="match status" value="1"/>
</dbReference>
<dbReference type="EC" id="6.3.2.2" evidence="8"/>
<reference evidence="11 12" key="1">
    <citation type="journal article" date="2010" name="Stand. Genomic Sci.">
        <title>Complete genome sequence of Ferrimonas balearica type strain (PAT).</title>
        <authorList>
            <person name="Nolan M."/>
            <person name="Sikorski J."/>
            <person name="Davenport K."/>
            <person name="Lucas S."/>
            <person name="Glavina Del Rio T."/>
            <person name="Tice H."/>
            <person name="Cheng J."/>
            <person name="Goodwin L."/>
            <person name="Pitluck S."/>
            <person name="Liolios K."/>
            <person name="Ivanova N."/>
            <person name="Mavromatis K."/>
            <person name="Ovchinnikova G."/>
            <person name="Pati A."/>
            <person name="Chen A."/>
            <person name="Palaniappan K."/>
            <person name="Land M."/>
            <person name="Hauser L."/>
            <person name="Chang Y."/>
            <person name="Jeffries C."/>
            <person name="Tapia R."/>
            <person name="Brettin T."/>
            <person name="Detter J."/>
            <person name="Han C."/>
            <person name="Yasawong M."/>
            <person name="Rohde M."/>
            <person name="Tindall B."/>
            <person name="Goker M."/>
            <person name="Woyke T."/>
            <person name="Bristow J."/>
            <person name="Eisen J."/>
            <person name="Markowitz V."/>
            <person name="Hugenholtz P."/>
            <person name="Kyrpides N."/>
            <person name="Klenk H."/>
            <person name="Lapidus A."/>
        </authorList>
    </citation>
    <scope>NUCLEOTIDE SEQUENCE [LARGE SCALE GENOMIC DNA]</scope>
    <source>
        <strain evidence="12">DSM 9799 / CCM 4581 / KCTC 23876 / PAT</strain>
    </source>
</reference>
<gene>
    <name evidence="8" type="primary">gshA</name>
    <name evidence="11" type="ordered locus">Fbal_0869</name>
</gene>
<dbReference type="Pfam" id="PF04262">
    <property type="entry name" value="Glu_cys_ligase"/>
    <property type="match status" value="1"/>
</dbReference>
<dbReference type="HOGENOM" id="CLU_020728_3_0_6"/>
<evidence type="ECO:0000256" key="6">
    <source>
        <dbReference type="ARBA" id="ARBA00022840"/>
    </source>
</evidence>
<dbReference type="KEGG" id="fbl:Fbal_0869"/>
<dbReference type="EMBL" id="CP002209">
    <property type="protein sequence ID" value="ADN75078.1"/>
    <property type="molecule type" value="Genomic_DNA"/>
</dbReference>
<evidence type="ECO:0000313" key="12">
    <source>
        <dbReference type="Proteomes" id="UP000006683"/>
    </source>
</evidence>
<dbReference type="STRING" id="550540.Fbal_0869"/>
<proteinExistence type="inferred from homology"/>
<evidence type="ECO:0000259" key="10">
    <source>
        <dbReference type="Pfam" id="PF04262"/>
    </source>
</evidence>